<keyword evidence="1" id="KW-0812">Transmembrane</keyword>
<dbReference type="EMBL" id="UINC01213964">
    <property type="protein sequence ID" value="SVE38973.1"/>
    <property type="molecule type" value="Genomic_DNA"/>
</dbReference>
<proteinExistence type="predicted"/>
<name>A0A383D3Y8_9ZZZZ</name>
<dbReference type="Gene3D" id="3.60.15.10">
    <property type="entry name" value="Ribonuclease Z/Hydroxyacylglutathione hydrolase-like"/>
    <property type="match status" value="1"/>
</dbReference>
<sequence length="194" mass="21807">MELREMITRIGDHEIHLRSIAGINTTIIFPGMGMMFDIGTILPKSTKIKRVFISHGHMDHIGAIGLHISHRALAGMGRATYIVPGSIVGKVETLIHSFQGVDESELRCQILSIDERMDMGNSYYATTFKTNHRVDSQGYIIWKNKAVLKPELKEKLQQQLITQKNIQEYRKAGMDITVLEHGAEIAYSGDTTLD</sequence>
<evidence type="ECO:0008006" key="3">
    <source>
        <dbReference type="Google" id="ProtNLM"/>
    </source>
</evidence>
<protein>
    <recommendedName>
        <fullName evidence="3">Metallo-beta-lactamase domain-containing protein</fullName>
    </recommendedName>
</protein>
<gene>
    <name evidence="2" type="ORF">METZ01_LOCUS491827</name>
</gene>
<feature type="non-terminal residue" evidence="2">
    <location>
        <position position="194"/>
    </location>
</feature>
<organism evidence="2">
    <name type="scientific">marine metagenome</name>
    <dbReference type="NCBI Taxonomy" id="408172"/>
    <lineage>
        <taxon>unclassified sequences</taxon>
        <taxon>metagenomes</taxon>
        <taxon>ecological metagenomes</taxon>
    </lineage>
</organism>
<dbReference type="PANTHER" id="PTHR46504">
    <property type="entry name" value="TRNASE Z TRZ1"/>
    <property type="match status" value="1"/>
</dbReference>
<dbReference type="PANTHER" id="PTHR46504:SF2">
    <property type="entry name" value="TRNASE Z TRZ1"/>
    <property type="match status" value="1"/>
</dbReference>
<dbReference type="SUPFAM" id="SSF56281">
    <property type="entry name" value="Metallo-hydrolase/oxidoreductase"/>
    <property type="match status" value="1"/>
</dbReference>
<keyword evidence="1" id="KW-1133">Transmembrane helix</keyword>
<dbReference type="AlphaFoldDB" id="A0A383D3Y8"/>
<evidence type="ECO:0000256" key="1">
    <source>
        <dbReference type="SAM" id="Phobius"/>
    </source>
</evidence>
<dbReference type="InterPro" id="IPR036866">
    <property type="entry name" value="RibonucZ/Hydroxyglut_hydro"/>
</dbReference>
<reference evidence="2" key="1">
    <citation type="submission" date="2018-05" db="EMBL/GenBank/DDBJ databases">
        <authorList>
            <person name="Lanie J.A."/>
            <person name="Ng W.-L."/>
            <person name="Kazmierczak K.M."/>
            <person name="Andrzejewski T.M."/>
            <person name="Davidsen T.M."/>
            <person name="Wayne K.J."/>
            <person name="Tettelin H."/>
            <person name="Glass J.I."/>
            <person name="Rusch D."/>
            <person name="Podicherti R."/>
            <person name="Tsui H.-C.T."/>
            <person name="Winkler M.E."/>
        </authorList>
    </citation>
    <scope>NUCLEOTIDE SEQUENCE</scope>
</reference>
<evidence type="ECO:0000313" key="2">
    <source>
        <dbReference type="EMBL" id="SVE38973.1"/>
    </source>
</evidence>
<accession>A0A383D3Y8</accession>
<feature type="transmembrane region" description="Helical" evidence="1">
    <location>
        <begin position="20"/>
        <end position="42"/>
    </location>
</feature>
<keyword evidence="1" id="KW-0472">Membrane</keyword>